<dbReference type="InterPro" id="IPR001611">
    <property type="entry name" value="Leu-rich_rpt"/>
</dbReference>
<dbReference type="Gene3D" id="1.10.510.10">
    <property type="entry name" value="Transferase(Phosphotransferase) domain 1"/>
    <property type="match status" value="1"/>
</dbReference>
<sequence length="394" mass="43210">MISSCSHLRIVDLLGNSLEGEIPPSLAQCSVLEQIILSNNNIQGSISSRFALLPNLSTLFLPSNKLTGTIPTLLGSCKSLTWLNLQNNSLRGGIPPGEIPSTLGGCVLLDPLHLEANFLNGSIPRSFISLRGINKMDLSQNNMSGEIPEFFRSFSSLQILNLSFNDFEGPVHQGGVFANSSAVFIKGNKMLCANSPMLQVPLCTASAPRRKKTSYIVAVVVPLTTIAIVAMACIAVTILKKQKETNQPTNQSFKQFKIFSYDDIFKATDGFSSACLVGSGRFGLVYRGQFDFEENPVAIKVFKLDQFGASDNFHAECEALRNIRHRNLIRVISLCSTFDTTRNEFKALILEYMANGNLESWIHPKGYEQSTKEPLSLRSRITVAVDIASALDYS</sequence>
<dbReference type="InterPro" id="IPR032675">
    <property type="entry name" value="LRR_dom_sf"/>
</dbReference>
<keyword evidence="4" id="KW-0732">Signal</keyword>
<dbReference type="GO" id="GO:0005524">
    <property type="term" value="F:ATP binding"/>
    <property type="evidence" value="ECO:0007669"/>
    <property type="project" value="UniProtKB-UniRule"/>
</dbReference>
<keyword evidence="5" id="KW-0677">Repeat</keyword>
<dbReference type="FunFam" id="3.80.10.10:FF:000041">
    <property type="entry name" value="LRR receptor-like serine/threonine-protein kinase ERECTA"/>
    <property type="match status" value="1"/>
</dbReference>
<feature type="domain" description="Protein kinase" evidence="11">
    <location>
        <begin position="271"/>
        <end position="394"/>
    </location>
</feature>
<evidence type="ECO:0000313" key="12">
    <source>
        <dbReference type="EMBL" id="OEL27670.1"/>
    </source>
</evidence>
<dbReference type="InterPro" id="IPR001245">
    <property type="entry name" value="Ser-Thr/Tyr_kinase_cat_dom"/>
</dbReference>
<evidence type="ECO:0000256" key="2">
    <source>
        <dbReference type="ARBA" id="ARBA00022614"/>
    </source>
</evidence>
<dbReference type="InterPro" id="IPR051809">
    <property type="entry name" value="Plant_receptor-like_S/T_kinase"/>
</dbReference>
<keyword evidence="9" id="KW-0067">ATP-binding</keyword>
<feature type="binding site" evidence="9">
    <location>
        <position position="300"/>
    </location>
    <ligand>
        <name>ATP</name>
        <dbReference type="ChEBI" id="CHEBI:30616"/>
    </ligand>
</feature>
<dbReference type="FunFam" id="3.30.200.20:FF:000432">
    <property type="entry name" value="LRR receptor-like serine/threonine-protein kinase EFR"/>
    <property type="match status" value="1"/>
</dbReference>
<keyword evidence="2" id="KW-0433">Leucine-rich repeat</keyword>
<keyword evidence="12" id="KW-0808">Transferase</keyword>
<evidence type="ECO:0000256" key="9">
    <source>
        <dbReference type="PROSITE-ProRule" id="PRU10141"/>
    </source>
</evidence>
<protein>
    <submittedName>
        <fullName evidence="12">Putative LRR receptor-like serine/threonine-protein kinase</fullName>
    </submittedName>
</protein>
<dbReference type="Pfam" id="PF13855">
    <property type="entry name" value="LRR_8"/>
    <property type="match status" value="1"/>
</dbReference>
<evidence type="ECO:0000256" key="3">
    <source>
        <dbReference type="ARBA" id="ARBA00022692"/>
    </source>
</evidence>
<dbReference type="AlphaFoldDB" id="A0A1E5VRB9"/>
<keyword evidence="12" id="KW-0418">Kinase</keyword>
<keyword evidence="13" id="KW-1185">Reference proteome</keyword>
<comment type="caution">
    <text evidence="12">The sequence shown here is derived from an EMBL/GenBank/DDBJ whole genome shotgun (WGS) entry which is preliminary data.</text>
</comment>
<evidence type="ECO:0000256" key="4">
    <source>
        <dbReference type="ARBA" id="ARBA00022729"/>
    </source>
</evidence>
<dbReference type="Proteomes" id="UP000095767">
    <property type="component" value="Unassembled WGS sequence"/>
</dbReference>
<keyword evidence="7 10" id="KW-0472">Membrane</keyword>
<dbReference type="InterPro" id="IPR017441">
    <property type="entry name" value="Protein_kinase_ATP_BS"/>
</dbReference>
<dbReference type="SUPFAM" id="SSF52058">
    <property type="entry name" value="L domain-like"/>
    <property type="match status" value="1"/>
</dbReference>
<dbReference type="PANTHER" id="PTHR27008:SF393">
    <property type="entry name" value="LEUCINE RICH REPEAT FAMILY PROTEIN"/>
    <property type="match status" value="1"/>
</dbReference>
<feature type="transmembrane region" description="Helical" evidence="10">
    <location>
        <begin position="215"/>
        <end position="239"/>
    </location>
</feature>
<gene>
    <name evidence="12" type="ORF">BAE44_0011311</name>
</gene>
<dbReference type="STRING" id="888268.A0A1E5VRB9"/>
<proteinExistence type="predicted"/>
<keyword evidence="8" id="KW-0325">Glycoprotein</keyword>
<dbReference type="Gene3D" id="3.80.10.10">
    <property type="entry name" value="Ribonuclease Inhibitor"/>
    <property type="match status" value="1"/>
</dbReference>
<comment type="subcellular location">
    <subcellularLocation>
        <location evidence="1">Cell membrane</location>
        <topology evidence="1">Single-pass membrane protein</topology>
    </subcellularLocation>
</comment>
<dbReference type="Pfam" id="PF00560">
    <property type="entry name" value="LRR_1"/>
    <property type="match status" value="3"/>
</dbReference>
<evidence type="ECO:0000313" key="13">
    <source>
        <dbReference type="Proteomes" id="UP000095767"/>
    </source>
</evidence>
<keyword evidence="3 10" id="KW-0812">Transmembrane</keyword>
<dbReference type="EMBL" id="LWDX02031974">
    <property type="protein sequence ID" value="OEL27670.1"/>
    <property type="molecule type" value="Genomic_DNA"/>
</dbReference>
<dbReference type="PROSITE" id="PS50011">
    <property type="entry name" value="PROTEIN_KINASE_DOM"/>
    <property type="match status" value="1"/>
</dbReference>
<evidence type="ECO:0000256" key="8">
    <source>
        <dbReference type="ARBA" id="ARBA00023180"/>
    </source>
</evidence>
<dbReference type="GO" id="GO:0005886">
    <property type="term" value="C:plasma membrane"/>
    <property type="evidence" value="ECO:0007669"/>
    <property type="project" value="UniProtKB-SubCell"/>
</dbReference>
<dbReference type="PANTHER" id="PTHR27008">
    <property type="entry name" value="OS04G0122200 PROTEIN"/>
    <property type="match status" value="1"/>
</dbReference>
<reference evidence="12 13" key="1">
    <citation type="submission" date="2016-09" db="EMBL/GenBank/DDBJ databases">
        <title>The draft genome of Dichanthelium oligosanthes: A C3 panicoid grass species.</title>
        <authorList>
            <person name="Studer A.J."/>
            <person name="Schnable J.C."/>
            <person name="Brutnell T.P."/>
        </authorList>
    </citation>
    <scope>NUCLEOTIDE SEQUENCE [LARGE SCALE GENOMIC DNA]</scope>
    <source>
        <strain evidence="13">cv. Kellogg 1175</strain>
        <tissue evidence="12">Leaf</tissue>
    </source>
</reference>
<evidence type="ECO:0000256" key="10">
    <source>
        <dbReference type="SAM" id="Phobius"/>
    </source>
</evidence>
<dbReference type="Pfam" id="PF07714">
    <property type="entry name" value="PK_Tyr_Ser-Thr"/>
    <property type="match status" value="1"/>
</dbReference>
<dbReference type="InterPro" id="IPR011009">
    <property type="entry name" value="Kinase-like_dom_sf"/>
</dbReference>
<evidence type="ECO:0000256" key="7">
    <source>
        <dbReference type="ARBA" id="ARBA00023136"/>
    </source>
</evidence>
<dbReference type="PROSITE" id="PS00107">
    <property type="entry name" value="PROTEIN_KINASE_ATP"/>
    <property type="match status" value="1"/>
</dbReference>
<dbReference type="InterPro" id="IPR000719">
    <property type="entry name" value="Prot_kinase_dom"/>
</dbReference>
<organism evidence="12 13">
    <name type="scientific">Dichanthelium oligosanthes</name>
    <dbReference type="NCBI Taxonomy" id="888268"/>
    <lineage>
        <taxon>Eukaryota</taxon>
        <taxon>Viridiplantae</taxon>
        <taxon>Streptophyta</taxon>
        <taxon>Embryophyta</taxon>
        <taxon>Tracheophyta</taxon>
        <taxon>Spermatophyta</taxon>
        <taxon>Magnoliopsida</taxon>
        <taxon>Liliopsida</taxon>
        <taxon>Poales</taxon>
        <taxon>Poaceae</taxon>
        <taxon>PACMAD clade</taxon>
        <taxon>Panicoideae</taxon>
        <taxon>Panicodae</taxon>
        <taxon>Paniceae</taxon>
        <taxon>Dichantheliinae</taxon>
        <taxon>Dichanthelium</taxon>
    </lineage>
</organism>
<keyword evidence="9" id="KW-0547">Nucleotide-binding</keyword>
<keyword evidence="6 10" id="KW-1133">Transmembrane helix</keyword>
<dbReference type="GO" id="GO:0004672">
    <property type="term" value="F:protein kinase activity"/>
    <property type="evidence" value="ECO:0007669"/>
    <property type="project" value="InterPro"/>
</dbReference>
<keyword evidence="12" id="KW-0675">Receptor</keyword>
<evidence type="ECO:0000256" key="6">
    <source>
        <dbReference type="ARBA" id="ARBA00022989"/>
    </source>
</evidence>
<name>A0A1E5VRB9_9POAL</name>
<dbReference type="OrthoDB" id="693517at2759"/>
<evidence type="ECO:0000256" key="5">
    <source>
        <dbReference type="ARBA" id="ARBA00022737"/>
    </source>
</evidence>
<dbReference type="SUPFAM" id="SSF56112">
    <property type="entry name" value="Protein kinase-like (PK-like)"/>
    <property type="match status" value="1"/>
</dbReference>
<accession>A0A1E5VRB9</accession>
<evidence type="ECO:0000259" key="11">
    <source>
        <dbReference type="PROSITE" id="PS50011"/>
    </source>
</evidence>
<evidence type="ECO:0000256" key="1">
    <source>
        <dbReference type="ARBA" id="ARBA00004162"/>
    </source>
</evidence>